<feature type="compositionally biased region" description="Basic and acidic residues" evidence="1">
    <location>
        <begin position="142"/>
        <end position="151"/>
    </location>
</feature>
<dbReference type="AlphaFoldDB" id="A0A7J9NVR5"/>
<comment type="caution">
    <text evidence="2">The sequence shown here is derived from an EMBL/GenBank/DDBJ whole genome shotgun (WGS) entry which is preliminary data.</text>
</comment>
<evidence type="ECO:0000256" key="1">
    <source>
        <dbReference type="SAM" id="MobiDB-lite"/>
    </source>
</evidence>
<dbReference type="Proteomes" id="UP000564425">
    <property type="component" value="Unassembled WGS sequence"/>
</dbReference>
<evidence type="ECO:0000313" key="3">
    <source>
        <dbReference type="Proteomes" id="UP000564425"/>
    </source>
</evidence>
<dbReference type="EMBL" id="JACDUH010000003">
    <property type="protein sequence ID" value="MBA2851770.1"/>
    <property type="molecule type" value="Genomic_DNA"/>
</dbReference>
<protein>
    <submittedName>
        <fullName evidence="2">Uncharacterized protein</fullName>
    </submittedName>
</protein>
<sequence>MKFTIGKNTTVYGKNILPAGQIRPGDKIIGIDIGQLKPMGVRVKSVTPVKGPAIGIGLAASGNIVGKKSLTHDGIGPLKIIEDNIHIFKSKRPIPLKETITQIKEDMDLVTIELEDANCAGLVSKALYIVFDDVNESPMQEEPVKFSEKTPVDPVEPEVPEQEPEESAADELEPQTPESKTEKNGKKPKSKK</sequence>
<gene>
    <name evidence="2" type="ORF">HNP86_001929</name>
</gene>
<organism evidence="2 3">
    <name type="scientific">Methanococcus maripaludis</name>
    <name type="common">Methanococcus deltae</name>
    <dbReference type="NCBI Taxonomy" id="39152"/>
    <lineage>
        <taxon>Archaea</taxon>
        <taxon>Methanobacteriati</taxon>
        <taxon>Methanobacteriota</taxon>
        <taxon>Methanomada group</taxon>
        <taxon>Methanococci</taxon>
        <taxon>Methanococcales</taxon>
        <taxon>Methanococcaceae</taxon>
        <taxon>Methanococcus</taxon>
    </lineage>
</organism>
<reference evidence="2 3" key="1">
    <citation type="submission" date="2020-07" db="EMBL/GenBank/DDBJ databases">
        <title>Genomic Encyclopedia of Type Strains, Phase IV (KMG-V): Genome sequencing to study the core and pangenomes of soil and plant-associated prokaryotes.</title>
        <authorList>
            <person name="Whitman W."/>
        </authorList>
    </citation>
    <scope>NUCLEOTIDE SEQUENCE [LARGE SCALE GENOMIC DNA]</scope>
    <source>
        <strain evidence="2 3">A1</strain>
    </source>
</reference>
<accession>A0A7J9NVR5</accession>
<evidence type="ECO:0000313" key="2">
    <source>
        <dbReference type="EMBL" id="MBA2851770.1"/>
    </source>
</evidence>
<dbReference type="RefSeq" id="WP_181501590.1">
    <property type="nucleotide sequence ID" value="NZ_JACDUH010000003.1"/>
</dbReference>
<feature type="compositionally biased region" description="Acidic residues" evidence="1">
    <location>
        <begin position="155"/>
        <end position="173"/>
    </location>
</feature>
<name>A0A7J9NVR5_METMI</name>
<proteinExistence type="predicted"/>
<feature type="region of interest" description="Disordered" evidence="1">
    <location>
        <begin position="139"/>
        <end position="192"/>
    </location>
</feature>